<dbReference type="PANTHER" id="PTHR23325:SF1">
    <property type="entry name" value="SERUM RESPONSE FACTOR-BINDING PROTEIN 1"/>
    <property type="match status" value="1"/>
</dbReference>
<feature type="compositionally biased region" description="Basic and acidic residues" evidence="2">
    <location>
        <begin position="425"/>
        <end position="434"/>
    </location>
</feature>
<feature type="compositionally biased region" description="Basic and acidic residues" evidence="2">
    <location>
        <begin position="643"/>
        <end position="653"/>
    </location>
</feature>
<dbReference type="GO" id="GO:0030490">
    <property type="term" value="P:maturation of SSU-rRNA"/>
    <property type="evidence" value="ECO:0007669"/>
    <property type="project" value="TreeGrafter"/>
</dbReference>
<evidence type="ECO:0000256" key="1">
    <source>
        <dbReference type="ARBA" id="ARBA00023054"/>
    </source>
</evidence>
<dbReference type="InParanoid" id="A0A316WBU4"/>
<dbReference type="STRING" id="1522189.A0A316WBU4"/>
<dbReference type="InterPro" id="IPR037393">
    <property type="entry name" value="Bud22/SRFB1"/>
</dbReference>
<gene>
    <name evidence="4" type="ORF">IE81DRAFT_364030</name>
</gene>
<accession>A0A316WBU4</accession>
<dbReference type="EMBL" id="KZ819355">
    <property type="protein sequence ID" value="PWN45383.1"/>
    <property type="molecule type" value="Genomic_DNA"/>
</dbReference>
<feature type="region of interest" description="Disordered" evidence="2">
    <location>
        <begin position="1"/>
        <end position="91"/>
    </location>
</feature>
<dbReference type="PANTHER" id="PTHR23325">
    <property type="entry name" value="SERUM RESPONSE FACTOR-BINDING"/>
    <property type="match status" value="1"/>
</dbReference>
<feature type="compositionally biased region" description="Basic residues" evidence="2">
    <location>
        <begin position="518"/>
        <end position="534"/>
    </location>
</feature>
<feature type="compositionally biased region" description="Basic and acidic residues" evidence="2">
    <location>
        <begin position="30"/>
        <end position="40"/>
    </location>
</feature>
<feature type="compositionally biased region" description="Basic and acidic residues" evidence="2">
    <location>
        <begin position="360"/>
        <end position="372"/>
    </location>
</feature>
<dbReference type="AlphaFoldDB" id="A0A316WBU4"/>
<dbReference type="GO" id="GO:0005634">
    <property type="term" value="C:nucleus"/>
    <property type="evidence" value="ECO:0007669"/>
    <property type="project" value="TreeGrafter"/>
</dbReference>
<reference evidence="4 5" key="1">
    <citation type="journal article" date="2018" name="Mol. Biol. Evol.">
        <title>Broad Genomic Sampling Reveals a Smut Pathogenic Ancestry of the Fungal Clade Ustilaginomycotina.</title>
        <authorList>
            <person name="Kijpornyongpan T."/>
            <person name="Mondo S.J."/>
            <person name="Barry K."/>
            <person name="Sandor L."/>
            <person name="Lee J."/>
            <person name="Lipzen A."/>
            <person name="Pangilinan J."/>
            <person name="LaButti K."/>
            <person name="Hainaut M."/>
            <person name="Henrissat B."/>
            <person name="Grigoriev I.V."/>
            <person name="Spatafora J.W."/>
            <person name="Aime M.C."/>
        </authorList>
    </citation>
    <scope>NUCLEOTIDE SEQUENCE [LARGE SCALE GENOMIC DNA]</scope>
    <source>
        <strain evidence="4 5">MCA 4658</strain>
    </source>
</reference>
<feature type="domain" description="Bud22" evidence="3">
    <location>
        <begin position="136"/>
        <end position="683"/>
    </location>
</feature>
<dbReference type="GeneID" id="37038698"/>
<name>A0A316WBU4_9BASI</name>
<protein>
    <recommendedName>
        <fullName evidence="3">Bud22 domain-containing protein</fullName>
    </recommendedName>
</protein>
<feature type="compositionally biased region" description="Basic and acidic residues" evidence="2">
    <location>
        <begin position="298"/>
        <end position="317"/>
    </location>
</feature>
<evidence type="ECO:0000313" key="5">
    <source>
        <dbReference type="Proteomes" id="UP000245783"/>
    </source>
</evidence>
<feature type="compositionally biased region" description="Acidic residues" evidence="2">
    <location>
        <begin position="484"/>
        <end position="506"/>
    </location>
</feature>
<evidence type="ECO:0000259" key="3">
    <source>
        <dbReference type="Pfam" id="PF09073"/>
    </source>
</evidence>
<dbReference type="InterPro" id="IPR015158">
    <property type="entry name" value="Bud22_dom"/>
</dbReference>
<feature type="region of interest" description="Disordered" evidence="2">
    <location>
        <begin position="294"/>
        <end position="662"/>
    </location>
</feature>
<dbReference type="Pfam" id="PF09073">
    <property type="entry name" value="BUD22"/>
    <property type="match status" value="1"/>
</dbReference>
<dbReference type="OrthoDB" id="3364872at2759"/>
<feature type="compositionally biased region" description="Acidic residues" evidence="2">
    <location>
        <begin position="373"/>
        <end position="383"/>
    </location>
</feature>
<proteinExistence type="predicted"/>
<feature type="compositionally biased region" description="Basic and acidic residues" evidence="2">
    <location>
        <begin position="473"/>
        <end position="483"/>
    </location>
</feature>
<dbReference type="Proteomes" id="UP000245783">
    <property type="component" value="Unassembled WGS sequence"/>
</dbReference>
<evidence type="ECO:0000313" key="4">
    <source>
        <dbReference type="EMBL" id="PWN45383.1"/>
    </source>
</evidence>
<feature type="compositionally biased region" description="Acidic residues" evidence="2">
    <location>
        <begin position="448"/>
        <end position="457"/>
    </location>
</feature>
<feature type="compositionally biased region" description="Low complexity" evidence="2">
    <location>
        <begin position="75"/>
        <end position="86"/>
    </location>
</feature>
<keyword evidence="5" id="KW-1185">Reference proteome</keyword>
<dbReference type="GO" id="GO:0030686">
    <property type="term" value="C:90S preribosome"/>
    <property type="evidence" value="ECO:0007669"/>
    <property type="project" value="TreeGrafter"/>
</dbReference>
<sequence>MSHALYAGISAGTRKTSKTSEPALKKRKLSRDLERTDDKSIAPVDDSESEKLTKRGHGKRFVEKEKRRVSFAHSAAAQEQGDAQEAVRSVATEPEEVAALGPETMEATVEPKAQNGRRVESGRVSVDEAKLKKKLHHTITLSTTATKRARTFEVQKQIKRLKQSGSTDGGEEGERELKALKNVDPAAVAASVLLSKLSKARLLPRPKELAQLAADKEVSEQDQESWPLLRAVLSHAALRSSLFDGPKSAKGDDVSSKDGAMTLKAVSKVSSNKTLADEVKNAVEALQALLGITGQTRKCSDSKEKPSSDASKAKDGSAKSAAGKKLKEPDPTSAHQTAPDSFLEREWSGASEDEGDEADEAHGDADAHPSSDKDDEGDLDEEEAQRMLESLGDLSQFDGLVGHDSDDSSNADESGAEAGSSQADESQRRPDNHLRGRVSRIQPSQSDTDSDEDEDEDHLPSLRTGFIGGKGLELQKNKKRGAEDDFSGEEDEADEDWDEMDEIDEHAEDRDKGGKVVKSARKNRRGQRERRKIWEKKFGRNANHIKVKQKESKAISHDWTPARAPKGEAPSRFGAPFRRDTSGGPASKGRQRPAPFQAPPKVDGGWGVGVGSQRLESSGTPRPHASTGWPANRTSHPAARKPQANEKVSKDQVHPSWAAKQQAKDAAAKALAGAGAGKKIVFD</sequence>
<keyword evidence="1" id="KW-0175">Coiled coil</keyword>
<organism evidence="4 5">
    <name type="scientific">Ceraceosorus guamensis</name>
    <dbReference type="NCBI Taxonomy" id="1522189"/>
    <lineage>
        <taxon>Eukaryota</taxon>
        <taxon>Fungi</taxon>
        <taxon>Dikarya</taxon>
        <taxon>Basidiomycota</taxon>
        <taxon>Ustilaginomycotina</taxon>
        <taxon>Exobasidiomycetes</taxon>
        <taxon>Ceraceosorales</taxon>
        <taxon>Ceraceosoraceae</taxon>
        <taxon>Ceraceosorus</taxon>
    </lineage>
</organism>
<dbReference type="RefSeq" id="XP_025372543.1">
    <property type="nucleotide sequence ID" value="XM_025516828.1"/>
</dbReference>
<evidence type="ECO:0000256" key="2">
    <source>
        <dbReference type="SAM" id="MobiDB-lite"/>
    </source>
</evidence>